<dbReference type="PATRIC" id="fig|1348662.3.peg.563"/>
<dbReference type="Gene3D" id="3.40.630.30">
    <property type="match status" value="1"/>
</dbReference>
<dbReference type="GO" id="GO:0008999">
    <property type="term" value="F:protein-N-terminal-alanine acetyltransferase activity"/>
    <property type="evidence" value="ECO:0007669"/>
    <property type="project" value="TreeGrafter"/>
</dbReference>
<dbReference type="InterPro" id="IPR000182">
    <property type="entry name" value="GNAT_dom"/>
</dbReference>
<evidence type="ECO:0000313" key="3">
    <source>
        <dbReference type="Proteomes" id="UP000016943"/>
    </source>
</evidence>
<feature type="domain" description="N-acetyltransferase" evidence="1">
    <location>
        <begin position="15"/>
        <end position="172"/>
    </location>
</feature>
<dbReference type="eggNOG" id="COG1670">
    <property type="taxonomic scope" value="Bacteria"/>
</dbReference>
<dbReference type="PROSITE" id="PS51186">
    <property type="entry name" value="GNAT"/>
    <property type="match status" value="1"/>
</dbReference>
<dbReference type="Pfam" id="PF13302">
    <property type="entry name" value="Acetyltransf_3"/>
    <property type="match status" value="1"/>
</dbReference>
<dbReference type="PANTHER" id="PTHR43441:SF11">
    <property type="entry name" value="RIBOSOMAL-PROTEIN-SERINE ACETYLTRANSFERASE"/>
    <property type="match status" value="1"/>
</dbReference>
<keyword evidence="3" id="KW-1185">Reference proteome</keyword>
<dbReference type="KEGG" id="caz:CARG_02870"/>
<dbReference type="InterPro" id="IPR016181">
    <property type="entry name" value="Acyl_CoA_acyltransferase"/>
</dbReference>
<dbReference type="GO" id="GO:0005737">
    <property type="term" value="C:cytoplasm"/>
    <property type="evidence" value="ECO:0007669"/>
    <property type="project" value="TreeGrafter"/>
</dbReference>
<dbReference type="AlphaFoldDB" id="U3GXI0"/>
<gene>
    <name evidence="2" type="ORF">CARG_02870</name>
</gene>
<proteinExistence type="predicted"/>
<dbReference type="EMBL" id="CP006365">
    <property type="protein sequence ID" value="AGU14726.1"/>
    <property type="molecule type" value="Genomic_DNA"/>
</dbReference>
<dbReference type="InterPro" id="IPR051908">
    <property type="entry name" value="Ribosomal_N-acetyltransferase"/>
</dbReference>
<dbReference type="GO" id="GO:1990189">
    <property type="term" value="F:protein N-terminal-serine acetyltransferase activity"/>
    <property type="evidence" value="ECO:0007669"/>
    <property type="project" value="TreeGrafter"/>
</dbReference>
<name>U3GXI0_9CORY</name>
<evidence type="ECO:0000313" key="2">
    <source>
        <dbReference type="EMBL" id="AGU14726.1"/>
    </source>
</evidence>
<dbReference type="HOGENOM" id="CLU_013985_40_0_11"/>
<dbReference type="STRING" id="1348662.CARG_02870"/>
<reference evidence="2 3" key="1">
    <citation type="journal article" date="2013" name="Genome Announc.">
        <title>Whole-Genome Sequence of the Clinical Strain Corynebacterium argentoratense DSM 44202, Isolated from a Human Throat Specimen.</title>
        <authorList>
            <person name="Bomholt C."/>
            <person name="Glaub A."/>
            <person name="Gravermann K."/>
            <person name="Albersmeier A."/>
            <person name="Brinkrolf K."/>
            <person name="Ruckert C."/>
            <person name="Tauch A."/>
        </authorList>
    </citation>
    <scope>NUCLEOTIDE SEQUENCE [LARGE SCALE GENOMIC DNA]</scope>
    <source>
        <strain evidence="2">DSM 44202</strain>
    </source>
</reference>
<dbReference type="Proteomes" id="UP000016943">
    <property type="component" value="Chromosome"/>
</dbReference>
<dbReference type="PANTHER" id="PTHR43441">
    <property type="entry name" value="RIBOSOMAL-PROTEIN-SERINE ACETYLTRANSFERASE"/>
    <property type="match status" value="1"/>
</dbReference>
<accession>U3GXI0</accession>
<sequence length="195" mass="21612">MCLRPLRTSDGSAWRTMRVRNEHRLRPVEPTVVGSWESVHSRVGWWRFFLQNHESAQMGASIPFVIDVDGCFAGQLMIGGISRGAQSECWLGYWVDESFAGRSVATAAVALAVDHATTRLQLRRVTATCLPDNEASQAVLRANGFVQEGLLRKYLHIDGAPEDHLLFSRLAEDFADSAVEFLARHGRVVADYGVG</sequence>
<organism evidence="2 3">
    <name type="scientific">Corynebacterium argentoratense DSM 44202</name>
    <dbReference type="NCBI Taxonomy" id="1348662"/>
    <lineage>
        <taxon>Bacteria</taxon>
        <taxon>Bacillati</taxon>
        <taxon>Actinomycetota</taxon>
        <taxon>Actinomycetes</taxon>
        <taxon>Mycobacteriales</taxon>
        <taxon>Corynebacteriaceae</taxon>
        <taxon>Corynebacterium</taxon>
    </lineage>
</organism>
<evidence type="ECO:0000259" key="1">
    <source>
        <dbReference type="PROSITE" id="PS51186"/>
    </source>
</evidence>
<protein>
    <recommendedName>
        <fullName evidence="1">N-acetyltransferase domain-containing protein</fullName>
    </recommendedName>
</protein>
<dbReference type="SUPFAM" id="SSF55729">
    <property type="entry name" value="Acyl-CoA N-acyltransferases (Nat)"/>
    <property type="match status" value="1"/>
</dbReference>